<evidence type="ECO:0000256" key="1">
    <source>
        <dbReference type="ARBA" id="ARBA00004245"/>
    </source>
</evidence>
<comment type="caution">
    <text evidence="7">The sequence shown here is derived from an EMBL/GenBank/DDBJ whole genome shotgun (WGS) entry which is preliminary data.</text>
</comment>
<evidence type="ECO:0000313" key="8">
    <source>
        <dbReference type="Proteomes" id="UP000327157"/>
    </source>
</evidence>
<reference evidence="7 8" key="1">
    <citation type="submission" date="2019-09" db="EMBL/GenBank/DDBJ databases">
        <authorList>
            <person name="Ou C."/>
        </authorList>
    </citation>
    <scope>NUCLEOTIDE SEQUENCE [LARGE SCALE GENOMIC DNA]</scope>
    <source>
        <strain evidence="7">S2</strain>
        <tissue evidence="7">Leaf</tissue>
    </source>
</reference>
<keyword evidence="4" id="KW-0963">Cytoplasm</keyword>
<evidence type="ECO:0000256" key="6">
    <source>
        <dbReference type="ARBA" id="ARBA00023212"/>
    </source>
</evidence>
<evidence type="ECO:0000313" key="7">
    <source>
        <dbReference type="EMBL" id="KAB2595792.1"/>
    </source>
</evidence>
<comment type="subcellular location">
    <subcellularLocation>
        <location evidence="1">Cytoplasm</location>
        <location evidence="1">Cytoskeleton</location>
    </subcellularLocation>
</comment>
<dbReference type="InterPro" id="IPR007145">
    <property type="entry name" value="MAP65_Ase1_PRC1"/>
</dbReference>
<dbReference type="GO" id="GO:0000226">
    <property type="term" value="P:microtubule cytoskeleton organization"/>
    <property type="evidence" value="ECO:0007669"/>
    <property type="project" value="InterPro"/>
</dbReference>
<dbReference type="Pfam" id="PF02115">
    <property type="entry name" value="Rho_GDI"/>
    <property type="match status" value="1"/>
</dbReference>
<reference evidence="7 8" key="3">
    <citation type="submission" date="2019-11" db="EMBL/GenBank/DDBJ databases">
        <title>A de novo genome assembly of a pear dwarfing rootstock.</title>
        <authorList>
            <person name="Wang F."/>
            <person name="Wang J."/>
            <person name="Li S."/>
            <person name="Zhang Y."/>
            <person name="Fang M."/>
            <person name="Ma L."/>
            <person name="Zhao Y."/>
            <person name="Jiang S."/>
        </authorList>
    </citation>
    <scope>NUCLEOTIDE SEQUENCE [LARGE SCALE GENOMIC DNA]</scope>
    <source>
        <strain evidence="7">S2</strain>
        <tissue evidence="7">Leaf</tissue>
    </source>
</reference>
<dbReference type="GO" id="GO:0005819">
    <property type="term" value="C:spindle"/>
    <property type="evidence" value="ECO:0007669"/>
    <property type="project" value="TreeGrafter"/>
</dbReference>
<dbReference type="GO" id="GO:0005874">
    <property type="term" value="C:microtubule"/>
    <property type="evidence" value="ECO:0007669"/>
    <property type="project" value="UniProtKB-KW"/>
</dbReference>
<evidence type="ECO:0000256" key="5">
    <source>
        <dbReference type="ARBA" id="ARBA00022701"/>
    </source>
</evidence>
<dbReference type="Proteomes" id="UP000327157">
    <property type="component" value="Chromosome 7"/>
</dbReference>
<dbReference type="PANTHER" id="PTHR19321">
    <property type="entry name" value="PROTEIN REGULATOR OF CYTOKINESIS 1 PRC1-RELATED"/>
    <property type="match status" value="1"/>
</dbReference>
<dbReference type="OrthoDB" id="642895at2759"/>
<name>A0A5N5F3E9_9ROSA</name>
<dbReference type="GO" id="GO:0007266">
    <property type="term" value="P:Rho protein signal transduction"/>
    <property type="evidence" value="ECO:0007669"/>
    <property type="project" value="InterPro"/>
</dbReference>
<evidence type="ECO:0000256" key="2">
    <source>
        <dbReference type="ARBA" id="ARBA00006187"/>
    </source>
</evidence>
<proteinExistence type="inferred from homology"/>
<organism evidence="7 8">
    <name type="scientific">Pyrus ussuriensis x Pyrus communis</name>
    <dbReference type="NCBI Taxonomy" id="2448454"/>
    <lineage>
        <taxon>Eukaryota</taxon>
        <taxon>Viridiplantae</taxon>
        <taxon>Streptophyta</taxon>
        <taxon>Embryophyta</taxon>
        <taxon>Tracheophyta</taxon>
        <taxon>Spermatophyta</taxon>
        <taxon>Magnoliopsida</taxon>
        <taxon>eudicotyledons</taxon>
        <taxon>Gunneridae</taxon>
        <taxon>Pentapetalae</taxon>
        <taxon>rosids</taxon>
        <taxon>fabids</taxon>
        <taxon>Rosales</taxon>
        <taxon>Rosaceae</taxon>
        <taxon>Amygdaloideae</taxon>
        <taxon>Maleae</taxon>
        <taxon>Pyrus</taxon>
    </lineage>
</organism>
<protein>
    <submittedName>
        <fullName evidence="7">65-kDa microtubule-associated protein 5</fullName>
    </submittedName>
</protein>
<evidence type="ECO:0000256" key="4">
    <source>
        <dbReference type="ARBA" id="ARBA00022490"/>
    </source>
</evidence>
<comment type="similarity">
    <text evidence="3">Belongs to the Rho GDI family.</text>
</comment>
<dbReference type="Gene3D" id="2.70.50.30">
    <property type="entry name" value="Coagulation Factor XIII, subunit A, domain 1"/>
    <property type="match status" value="1"/>
</dbReference>
<dbReference type="GO" id="GO:0005094">
    <property type="term" value="F:Rho GDP-dissociation inhibitor activity"/>
    <property type="evidence" value="ECO:0007669"/>
    <property type="project" value="InterPro"/>
</dbReference>
<dbReference type="GO" id="GO:0005737">
    <property type="term" value="C:cytoplasm"/>
    <property type="evidence" value="ECO:0007669"/>
    <property type="project" value="InterPro"/>
</dbReference>
<keyword evidence="8" id="KW-1185">Reference proteome</keyword>
<keyword evidence="5" id="KW-0493">Microtubule</keyword>
<accession>A0A5N5F3E9</accession>
<dbReference type="SUPFAM" id="SSF81296">
    <property type="entry name" value="E set domains"/>
    <property type="match status" value="1"/>
</dbReference>
<dbReference type="PANTHER" id="PTHR19321:SF4">
    <property type="entry name" value="65-KDA MICROTUBULE-ASSOCIATED PROTEIN 5"/>
    <property type="match status" value="1"/>
</dbReference>
<reference evidence="8" key="2">
    <citation type="submission" date="2019-10" db="EMBL/GenBank/DDBJ databases">
        <title>A de novo genome assembly of a pear dwarfing rootstock.</title>
        <authorList>
            <person name="Wang F."/>
            <person name="Wang J."/>
            <person name="Li S."/>
            <person name="Zhang Y."/>
            <person name="Fang M."/>
            <person name="Ma L."/>
            <person name="Zhao Y."/>
            <person name="Jiang S."/>
        </authorList>
    </citation>
    <scope>NUCLEOTIDE SEQUENCE [LARGE SCALE GENOMIC DNA]</scope>
</reference>
<dbReference type="GO" id="GO:0008017">
    <property type="term" value="F:microtubule binding"/>
    <property type="evidence" value="ECO:0007669"/>
    <property type="project" value="InterPro"/>
</dbReference>
<dbReference type="InterPro" id="IPR014756">
    <property type="entry name" value="Ig_E-set"/>
</dbReference>
<comment type="similarity">
    <text evidence="2">Belongs to the MAP65/ASE1 family.</text>
</comment>
<dbReference type="EMBL" id="SMOL01000781">
    <property type="protein sequence ID" value="KAB2595792.1"/>
    <property type="molecule type" value="Genomic_DNA"/>
</dbReference>
<dbReference type="AlphaFoldDB" id="A0A5N5F3E9"/>
<dbReference type="InterPro" id="IPR000406">
    <property type="entry name" value="Rho_GDI"/>
</dbReference>
<dbReference type="InterPro" id="IPR024792">
    <property type="entry name" value="RhoGDI_dom_sf"/>
</dbReference>
<keyword evidence="6" id="KW-0206">Cytoskeleton</keyword>
<gene>
    <name evidence="7" type="ORF">D8674_031242</name>
</gene>
<sequence length="146" mass="16425">MQIGKAHDVDKKNMAANQLSTLKPVLDELILKREKRVKEFSAVLSQIARISSEIAGAGVFGNVDDPRLDERDLSVKRLRDLQSQLEEQLEKDKDDESLRKWKEQLGLFISALIESESLLITVRGFKIFWCSTPLEVDPALASALCS</sequence>
<evidence type="ECO:0000256" key="3">
    <source>
        <dbReference type="ARBA" id="ARBA00009758"/>
    </source>
</evidence>